<keyword evidence="6 9" id="KW-1133">Transmembrane helix</keyword>
<dbReference type="InterPro" id="IPR048640">
    <property type="entry name" value="MgtC-like_C"/>
</dbReference>
<feature type="domain" description="MgtC/SapB/SrpB/YhiD N-terminal" evidence="10">
    <location>
        <begin position="21"/>
        <end position="141"/>
    </location>
</feature>
<dbReference type="EMBL" id="JAIVEX010000006">
    <property type="protein sequence ID" value="MDB0522753.1"/>
    <property type="molecule type" value="Genomic_DNA"/>
</dbReference>
<comment type="function">
    <text evidence="8">Virulence factor required for growth in low Mg(2+) medium and for intramacrophage survival. May be involved in regulating membrane potential by activating Na(+)/K(+)-ATPase.</text>
</comment>
<evidence type="ECO:0000256" key="1">
    <source>
        <dbReference type="ARBA" id="ARBA00004651"/>
    </source>
</evidence>
<dbReference type="InterPro" id="IPR049177">
    <property type="entry name" value="MgtC_SapB_SrpB_YhiD_N"/>
</dbReference>
<evidence type="ECO:0000313" key="14">
    <source>
        <dbReference type="Proteomes" id="UP001143674"/>
    </source>
</evidence>
<evidence type="ECO:0000313" key="12">
    <source>
        <dbReference type="EMBL" id="MDB0522753.1"/>
    </source>
</evidence>
<dbReference type="KEGG" id="rsy:RSUY_19030"/>
<dbReference type="Proteomes" id="UP001144050">
    <property type="component" value="Unassembled WGS sequence"/>
</dbReference>
<organism evidence="12 14">
    <name type="scientific">Ralstonia solanacearum</name>
    <name type="common">Pseudomonas solanacearum</name>
    <dbReference type="NCBI Taxonomy" id="305"/>
    <lineage>
        <taxon>Bacteria</taxon>
        <taxon>Pseudomonadati</taxon>
        <taxon>Pseudomonadota</taxon>
        <taxon>Betaproteobacteria</taxon>
        <taxon>Burkholderiales</taxon>
        <taxon>Burkholderiaceae</taxon>
        <taxon>Ralstonia</taxon>
        <taxon>Ralstonia solanacearum species complex</taxon>
    </lineage>
</organism>
<evidence type="ECO:0000256" key="7">
    <source>
        <dbReference type="ARBA" id="ARBA00023136"/>
    </source>
</evidence>
<dbReference type="InterPro" id="IPR003416">
    <property type="entry name" value="MgtC/SapB/SrpB/YhiD_fam"/>
</dbReference>
<comment type="subcellular location">
    <subcellularLocation>
        <location evidence="9">Cell inner membrane</location>
        <topology evidence="9">Multi-pass membrane protein</topology>
    </subcellularLocation>
    <subcellularLocation>
        <location evidence="1">Cell membrane</location>
        <topology evidence="1">Multi-pass membrane protein</topology>
    </subcellularLocation>
</comment>
<keyword evidence="4" id="KW-1003">Cell membrane</keyword>
<accession>A0A072ZW20</accession>
<gene>
    <name evidence="12" type="ORF">LBW55_14205</name>
    <name evidence="13" type="ORF">LBW59_05440</name>
</gene>
<dbReference type="Proteomes" id="UP001143674">
    <property type="component" value="Unassembled WGS sequence"/>
</dbReference>
<evidence type="ECO:0000313" key="13">
    <source>
        <dbReference type="EMBL" id="MDB0570219.1"/>
    </source>
</evidence>
<dbReference type="GO" id="GO:0005886">
    <property type="term" value="C:plasma membrane"/>
    <property type="evidence" value="ECO:0007669"/>
    <property type="project" value="UniProtKB-SubCell"/>
</dbReference>
<evidence type="ECO:0000259" key="10">
    <source>
        <dbReference type="Pfam" id="PF02308"/>
    </source>
</evidence>
<sequence>MTLQAVAQFNAATLLDSFISLTAAFGLGSLIGFERQVRQRTAGLRTNALVAVSAAAFVDMAAQIGSSADTTRVIAYVVSGVGFLGAGTIMKEGLNVRGLNTAATLWGSAAVGAAAGADLIGQALMISIFVLASNILLRPVVDRINRTPLDNQASEVTYTVHAISTRERQKEALANLERLLEEASYPISDLSVEPFGEDHVEMEAMLMSTAVNAGELDRIVGALAAQPHIAQAYWNPSTTE</sequence>
<keyword evidence="5 9" id="KW-0812">Transmembrane</keyword>
<keyword evidence="9" id="KW-0997">Cell inner membrane</keyword>
<dbReference type="RefSeq" id="WP_003265388.1">
    <property type="nucleotide sequence ID" value="NZ_CDLS01000001.1"/>
</dbReference>
<dbReference type="AlphaFoldDB" id="A0A072ZW20"/>
<dbReference type="Pfam" id="PF02308">
    <property type="entry name" value="MgtC"/>
    <property type="match status" value="1"/>
</dbReference>
<feature type="transmembrane region" description="Helical" evidence="9">
    <location>
        <begin position="110"/>
        <end position="137"/>
    </location>
</feature>
<dbReference type="PANTHER" id="PTHR33778:SF3">
    <property type="entry name" value="PROTEIN MGTC"/>
    <property type="match status" value="1"/>
</dbReference>
<dbReference type="PANTHER" id="PTHR33778">
    <property type="entry name" value="PROTEIN MGTC"/>
    <property type="match status" value="1"/>
</dbReference>
<comment type="caution">
    <text evidence="12">The sequence shown here is derived from an EMBL/GenBank/DDBJ whole genome shotgun (WGS) entry which is preliminary data.</text>
</comment>
<evidence type="ECO:0000256" key="9">
    <source>
        <dbReference type="RuleBase" id="RU365041"/>
    </source>
</evidence>
<name>A0A072ZW20_RALSL</name>
<evidence type="ECO:0000256" key="6">
    <source>
        <dbReference type="ARBA" id="ARBA00022989"/>
    </source>
</evidence>
<feature type="domain" description="MgtC-like C-terminal" evidence="11">
    <location>
        <begin position="158"/>
        <end position="234"/>
    </location>
</feature>
<keyword evidence="7 9" id="KW-0472">Membrane</keyword>
<dbReference type="Gene3D" id="3.30.70.260">
    <property type="match status" value="1"/>
</dbReference>
<feature type="transmembrane region" description="Helical" evidence="9">
    <location>
        <begin position="73"/>
        <end position="90"/>
    </location>
</feature>
<proteinExistence type="inferred from homology"/>
<dbReference type="GeneID" id="61361062"/>
<protein>
    <recommendedName>
        <fullName evidence="3 9">Protein MgtC</fullName>
    </recommendedName>
</protein>
<evidence type="ECO:0000256" key="2">
    <source>
        <dbReference type="ARBA" id="ARBA00009298"/>
    </source>
</evidence>
<comment type="similarity">
    <text evidence="2 9">Belongs to the MgtC/SapB family.</text>
</comment>
<evidence type="ECO:0000256" key="3">
    <source>
        <dbReference type="ARBA" id="ARBA00013833"/>
    </source>
</evidence>
<evidence type="ECO:0000259" key="11">
    <source>
        <dbReference type="Pfam" id="PF21770"/>
    </source>
</evidence>
<dbReference type="PRINTS" id="PR01837">
    <property type="entry name" value="MGTCSAPBPROT"/>
</dbReference>
<evidence type="ECO:0000256" key="4">
    <source>
        <dbReference type="ARBA" id="ARBA00022475"/>
    </source>
</evidence>
<reference evidence="12" key="1">
    <citation type="submission" date="2021-09" db="EMBL/GenBank/DDBJ databases">
        <title>Genomic analysis of Ralstonia spp.</title>
        <authorList>
            <person name="Aburjaile F."/>
            <person name="Ariute J.C."/>
            <person name="Pais A.K.L."/>
            <person name="Albuquerque G.M.R."/>
            <person name="Silva A.M.F."/>
            <person name="Brenig B."/>
            <person name="Azevedo V."/>
            <person name="Matiuzzi M."/>
            <person name="Ramos R."/>
            <person name="Goes-Neto A."/>
            <person name="Soares S."/>
            <person name="Iseppon A.M.B."/>
            <person name="Souza E."/>
            <person name="Gama M."/>
        </authorList>
    </citation>
    <scope>NUCLEOTIDE SEQUENCE</scope>
    <source>
        <strain evidence="12">B4</strain>
        <strain evidence="13">CCRMRs91</strain>
    </source>
</reference>
<evidence type="ECO:0000256" key="8">
    <source>
        <dbReference type="ARBA" id="ARBA00025369"/>
    </source>
</evidence>
<feature type="transmembrane region" description="Helical" evidence="9">
    <location>
        <begin position="12"/>
        <end position="33"/>
    </location>
</feature>
<dbReference type="EMBL" id="JAIVFG010000007">
    <property type="protein sequence ID" value="MDB0570219.1"/>
    <property type="molecule type" value="Genomic_DNA"/>
</dbReference>
<dbReference type="Pfam" id="PF21770">
    <property type="entry name" value="MgtC_SapB_C"/>
    <property type="match status" value="1"/>
</dbReference>
<evidence type="ECO:0000256" key="5">
    <source>
        <dbReference type="ARBA" id="ARBA00022692"/>
    </source>
</evidence>